<keyword evidence="6 9" id="KW-0378">Hydrolase</keyword>
<keyword evidence="4" id="KW-0732">Signal</keyword>
<dbReference type="GO" id="GO:0005581">
    <property type="term" value="C:collagen trimer"/>
    <property type="evidence" value="ECO:0007669"/>
    <property type="project" value="UniProtKB-KW"/>
</dbReference>
<gene>
    <name evidence="12" type="ORF">EPR50_G00226800</name>
</gene>
<dbReference type="GO" id="GO:0034722">
    <property type="term" value="F:gamma-glutamyl-peptidase activity"/>
    <property type="evidence" value="ECO:0007669"/>
    <property type="project" value="UniProtKB-UniRule"/>
</dbReference>
<evidence type="ECO:0000259" key="11">
    <source>
        <dbReference type="SMART" id="SM00210"/>
    </source>
</evidence>
<dbReference type="Proteomes" id="UP000295070">
    <property type="component" value="Chromosome 22"/>
</dbReference>
<evidence type="ECO:0000256" key="10">
    <source>
        <dbReference type="SAM" id="MobiDB-lite"/>
    </source>
</evidence>
<feature type="region of interest" description="Disordered" evidence="10">
    <location>
        <begin position="970"/>
        <end position="1066"/>
    </location>
</feature>
<dbReference type="Pfam" id="PF06482">
    <property type="entry name" value="Endostatin"/>
    <property type="match status" value="1"/>
</dbReference>
<evidence type="ECO:0000256" key="2">
    <source>
        <dbReference type="ARBA" id="ARBA00011083"/>
    </source>
</evidence>
<feature type="compositionally biased region" description="Pro residues" evidence="10">
    <location>
        <begin position="607"/>
        <end position="620"/>
    </location>
</feature>
<feature type="compositionally biased region" description="Pro residues" evidence="10">
    <location>
        <begin position="1022"/>
        <end position="1033"/>
    </location>
</feature>
<dbReference type="InterPro" id="IPR016186">
    <property type="entry name" value="C-type_lectin-like/link_sf"/>
</dbReference>
<keyword evidence="13" id="KW-1185">Reference proteome</keyword>
<dbReference type="GO" id="GO:0005576">
    <property type="term" value="C:extracellular region"/>
    <property type="evidence" value="ECO:0007669"/>
    <property type="project" value="UniProtKB-SubCell"/>
</dbReference>
<dbReference type="Pfam" id="PF01391">
    <property type="entry name" value="Collagen"/>
    <property type="match status" value="3"/>
</dbReference>
<reference evidence="12 13" key="1">
    <citation type="submission" date="2019-01" db="EMBL/GenBank/DDBJ databases">
        <title>A chromosome-scale genome assembly of the yellow perch, Perca flavescens.</title>
        <authorList>
            <person name="Feron R."/>
            <person name="Morvezen R."/>
            <person name="Bestin A."/>
            <person name="Haffray P."/>
            <person name="Klopp C."/>
            <person name="Zahm M."/>
            <person name="Cabau C."/>
            <person name="Roques C."/>
            <person name="Donnadieu C."/>
            <person name="Bouchez O."/>
            <person name="Christie M."/>
            <person name="Larson W."/>
            <person name="Guiguen Y."/>
        </authorList>
    </citation>
    <scope>NUCLEOTIDE SEQUENCE [LARGE SCALE GENOMIC DNA]</scope>
    <source>
        <strain evidence="12">YP-PL-M2</strain>
        <tissue evidence="12">Blood</tissue>
    </source>
</reference>
<dbReference type="PROSITE" id="PS51275">
    <property type="entry name" value="PEPTIDASE_C26_GGH"/>
    <property type="match status" value="1"/>
</dbReference>
<dbReference type="InterPro" id="IPR015527">
    <property type="entry name" value="Pept_C26_g-glut_hydrolase"/>
</dbReference>
<dbReference type="InterPro" id="IPR013320">
    <property type="entry name" value="ConA-like_dom_sf"/>
</dbReference>
<comment type="catalytic activity">
    <reaction evidence="9">
        <text>(6S)-5,6,7,8-tetrahydrofolyl-(gamma-L-Glu)(n) + (n-1) H2O = (6S)-5,6,7,8-tetrahydrofolate + (n-1) L-glutamate</text>
        <dbReference type="Rhea" id="RHEA:56784"/>
        <dbReference type="Rhea" id="RHEA-COMP:14738"/>
        <dbReference type="ChEBI" id="CHEBI:15377"/>
        <dbReference type="ChEBI" id="CHEBI:29985"/>
        <dbReference type="ChEBI" id="CHEBI:57453"/>
        <dbReference type="ChEBI" id="CHEBI:141005"/>
        <dbReference type="EC" id="3.4.19.9"/>
    </reaction>
</comment>
<protein>
    <recommendedName>
        <fullName evidence="9">folate gamma-glutamyl hydrolase</fullName>
        <ecNumber evidence="9">3.4.19.9</ecNumber>
    </recommendedName>
</protein>
<feature type="region of interest" description="Disordered" evidence="10">
    <location>
        <begin position="267"/>
        <end position="293"/>
    </location>
</feature>
<dbReference type="InterPro" id="IPR045463">
    <property type="entry name" value="XV/XVIII_trimerization_dom"/>
</dbReference>
<dbReference type="GO" id="GO:0046900">
    <property type="term" value="P:tetrahydrofolylpolyglutamate metabolic process"/>
    <property type="evidence" value="ECO:0007669"/>
    <property type="project" value="TreeGrafter"/>
</dbReference>
<feature type="active site" description="Nucleophile" evidence="8 9">
    <location>
        <position position="1397"/>
    </location>
</feature>
<feature type="compositionally biased region" description="Pro residues" evidence="10">
    <location>
        <begin position="720"/>
        <end position="729"/>
    </location>
</feature>
<evidence type="ECO:0000313" key="12">
    <source>
        <dbReference type="EMBL" id="TDG97508.1"/>
    </source>
</evidence>
<dbReference type="InterPro" id="IPR048287">
    <property type="entry name" value="TSPN-like_N"/>
</dbReference>
<dbReference type="STRING" id="8167.A0A484C145"/>
<feature type="compositionally biased region" description="Pro residues" evidence="10">
    <location>
        <begin position="511"/>
        <end position="526"/>
    </location>
</feature>
<evidence type="ECO:0000256" key="9">
    <source>
        <dbReference type="PROSITE-ProRule" id="PRU00607"/>
    </source>
</evidence>
<evidence type="ECO:0000256" key="3">
    <source>
        <dbReference type="ARBA" id="ARBA00022525"/>
    </source>
</evidence>
<dbReference type="EMBL" id="SCKG01000022">
    <property type="protein sequence ID" value="TDG97508.1"/>
    <property type="molecule type" value="Genomic_DNA"/>
</dbReference>
<dbReference type="InterPro" id="IPR029062">
    <property type="entry name" value="Class_I_gatase-like"/>
</dbReference>
<evidence type="ECO:0000256" key="8">
    <source>
        <dbReference type="PIRSR" id="PIRSR615527-1"/>
    </source>
</evidence>
<evidence type="ECO:0000313" key="13">
    <source>
        <dbReference type="Proteomes" id="UP000295070"/>
    </source>
</evidence>
<dbReference type="InterPro" id="IPR011697">
    <property type="entry name" value="Peptidase_C26"/>
</dbReference>
<dbReference type="SMART" id="SM00210">
    <property type="entry name" value="TSPN"/>
    <property type="match status" value="1"/>
</dbReference>
<proteinExistence type="inferred from homology"/>
<dbReference type="EC" id="3.4.19.9" evidence="9"/>
<sequence>MTLWILTTLPPRRREGRPSSLNKAVTQERDNFSLDLSLPSLKMTSRIPPWLFGLLLLVLQFCCRRSSAQLLDVRGPQGALDLTELIGVPLPPSVSFVTGFEGYPAYSFGPDANVGRLTKSFIPDPFYYDFAVTVTAKPTTRRGGVLFAITDAYQKVVHLGITLSEVEDGSQRVILYYTDPGTTGGTQEAASFKMGDLTGRWARFTLTVQGTEVRLYMDCEEYHRVAFTRSLQPLTFEASSGIFVGNAGGTGLARFVGSIQQLVLKSDPTAPDDQCEEDDPYASGYGSGDDAYEDIEGIDEVKKIVEEREYTMPIPELDPTYSSPVRAPPTEMSLGDDEDDDEDIEETSGKEVEMTTIRVKSFQTGTPDPVFDSSLQVSPGQKGEPGEPGPAGPSGPPGPPGQASGEGVGGEPGPRGPQGPHGPSGPPGVPGKDGHSGSKGETGAPGATGIPGFPGLQGEPGPMGEKGDPGVGLPGPPGPPGIPGRQIKTSMFLEGSGFEDFDSDAEMIRGPPGPPGLPGQPGPPGTPSEDIFPGPPGAPGKDGKDGEKGEPGLPGVDGKDGDPGPAGEKGDKGESGVSGQPGAKGDQGPAGFPGLPGSDGPEGQPGPRGPAGPPGPPGPPGRGYTMDFEDSEGSGLQNGLGAALSRGPEGPPGIPGLEGPKGKDGLDGSPGKPGQKGEAGAPGPTGIPGLEGLKGEEGPKGNSGEPGQKGERGRDGLSLPGPPGPPGPPGSLTNLQDLLLNDTDGAFNFSGIFDAQGSAGPQGPKGGMGLPGVPGPPGLKGERGEPGFVIAADGSMTSGLAGPVGPQGVKGDNGVPGAAGIPGPVGPPGPKGEFGFPGRPGRPGLMGLKGEKGDSAGLPGRPGRPGLPGLPGIFICPKGTVFPIPPRPHCKMPVLKYSCMLHVQSGKVKAYCLYKNELNTNGTIAAGNCQTGLKGEKGDRGLPGIPAPPNTFFRSGDWVVSGDVGIKGEKGNKGEAGFPGQPGIPGRPGLVGPKGESVVGPPGHPGVPGSPGIPGYGRAGPVGPPGPPGPPGPSVSTPRYGSALTIAGPPGPPGPAGPPGASGNTASLKTFASRESMMQHTVRDAEGTLAYVTATGSLFLKVSQGWKEIQLGSLIYLSNNIIPQDEPRVAYQIRGDLMERIISVKERLNLVALNQPHSGDMMGLDVADRMCYEQAKAMGLAPNYRAFISSQRQDLVHVVYPGFRETLPVTNLRGDVMFRNWRSIFNGDGGPWDARIPIYSFDGRDVLADPFWPQKSIWHGSTSRGFRVVDKHCETWRADHMSVMGQSSSLTSAKRNDRPIIGVLAQEVYSPKPNQTAYIAASYVKFLESAGARVVPVMVNQSLEEYKTLFNSINGILYPGGGVSIISSGYQRAAKIFYELAIEANKRGDYFPVWGTCLGFEQLAYLTSGKTVLSFTNTSGVPLPLDFTNETKDSRMFQGFPAELMEDLANEPLTENSHKWSLAVLTLNTNEELKKFYKVLSTNTDGKTEFVSTMEAYDYPIYGSQWHPEKNAFEWGRPYIPHSPSAVRTTFYVAEFFVNEARKNFHRFQSEDEESKALIYNYNPVYSGPKSAFEQIYFF</sequence>
<evidence type="ECO:0000256" key="6">
    <source>
        <dbReference type="ARBA" id="ARBA00022801"/>
    </source>
</evidence>
<feature type="active site" evidence="9">
    <location>
        <position position="1507"/>
    </location>
</feature>
<dbReference type="InterPro" id="IPR010515">
    <property type="entry name" value="Collagenase_NC10/endostatin"/>
</dbReference>
<dbReference type="Pfam" id="PF07722">
    <property type="entry name" value="Peptidase_C26"/>
    <property type="match status" value="1"/>
</dbReference>
<dbReference type="Gene3D" id="3.40.50.880">
    <property type="match status" value="1"/>
</dbReference>
<dbReference type="FunFam" id="3.40.50.880:FF:000024">
    <property type="entry name" value="Folate gamma-glutamyl hydrolase"/>
    <property type="match status" value="1"/>
</dbReference>
<comment type="caution">
    <text evidence="12">The sequence shown here is derived from an EMBL/GenBank/DDBJ whole genome shotgun (WGS) entry which is preliminary data.</text>
</comment>
<feature type="compositionally biased region" description="Acidic residues" evidence="10">
    <location>
        <begin position="334"/>
        <end position="346"/>
    </location>
</feature>
<evidence type="ECO:0000256" key="5">
    <source>
        <dbReference type="ARBA" id="ARBA00022737"/>
    </source>
</evidence>
<accession>A0A484C145</accession>
<keyword evidence="7" id="KW-0176">Collagen</keyword>
<dbReference type="InterPro" id="IPR016187">
    <property type="entry name" value="CTDL_fold"/>
</dbReference>
<comment type="similarity">
    <text evidence="2">Belongs to the peptidase C26 family.</text>
</comment>
<dbReference type="Gene3D" id="3.40.1620.70">
    <property type="match status" value="1"/>
</dbReference>
<dbReference type="PANTHER" id="PTHR11315:SF20">
    <property type="entry name" value="GAMMA-GLUTAMYL HYDROLASE"/>
    <property type="match status" value="1"/>
</dbReference>
<dbReference type="FunFam" id="2.60.120.200:FF:000039">
    <property type="entry name" value="Collagen XV alpha 1 chain"/>
    <property type="match status" value="1"/>
</dbReference>
<feature type="region of interest" description="Disordered" evidence="10">
    <location>
        <begin position="310"/>
        <end position="487"/>
    </location>
</feature>
<dbReference type="PANTHER" id="PTHR11315">
    <property type="entry name" value="PROTEASE FAMILY C26 GAMMA-GLUTAMYL HYDROLASE"/>
    <property type="match status" value="1"/>
</dbReference>
<feature type="compositionally biased region" description="Basic and acidic residues" evidence="10">
    <location>
        <begin position="557"/>
        <end position="574"/>
    </location>
</feature>
<keyword evidence="3" id="KW-0964">Secreted</keyword>
<dbReference type="SUPFAM" id="SSF56436">
    <property type="entry name" value="C-type lectin-like"/>
    <property type="match status" value="1"/>
</dbReference>
<dbReference type="CDD" id="cd01747">
    <property type="entry name" value="GATase1_Glutamyl_Hydrolase"/>
    <property type="match status" value="1"/>
</dbReference>
<feature type="compositionally biased region" description="Basic and acidic residues" evidence="10">
    <location>
        <begin position="541"/>
        <end position="550"/>
    </location>
</feature>
<feature type="domain" description="Thrombospondin-like N-terminal" evidence="11">
    <location>
        <begin position="79"/>
        <end position="268"/>
    </location>
</feature>
<evidence type="ECO:0000256" key="7">
    <source>
        <dbReference type="ARBA" id="ARBA00023119"/>
    </source>
</evidence>
<dbReference type="SUPFAM" id="SSF49899">
    <property type="entry name" value="Concanavalin A-like lectins/glucanases"/>
    <property type="match status" value="1"/>
</dbReference>
<dbReference type="PROSITE" id="PS51273">
    <property type="entry name" value="GATASE_TYPE_1"/>
    <property type="match status" value="1"/>
</dbReference>
<keyword evidence="5" id="KW-0677">Repeat</keyword>
<feature type="compositionally biased region" description="Gly residues" evidence="10">
    <location>
        <begin position="404"/>
        <end position="413"/>
    </location>
</feature>
<evidence type="ECO:0000256" key="4">
    <source>
        <dbReference type="ARBA" id="ARBA00022729"/>
    </source>
</evidence>
<feature type="compositionally biased region" description="Pro residues" evidence="10">
    <location>
        <begin position="1049"/>
        <end position="1058"/>
    </location>
</feature>
<dbReference type="SUPFAM" id="SSF52317">
    <property type="entry name" value="Class I glutamine amidotransferase-like"/>
    <property type="match status" value="1"/>
</dbReference>
<dbReference type="InterPro" id="IPR008160">
    <property type="entry name" value="Collagen"/>
</dbReference>
<feature type="region of interest" description="Disordered" evidence="10">
    <location>
        <begin position="502"/>
        <end position="736"/>
    </location>
</feature>
<feature type="compositionally biased region" description="Pro residues" evidence="10">
    <location>
        <begin position="387"/>
        <end position="400"/>
    </location>
</feature>
<dbReference type="Gene3D" id="2.60.120.200">
    <property type="match status" value="1"/>
</dbReference>
<dbReference type="GO" id="GO:0005773">
    <property type="term" value="C:vacuole"/>
    <property type="evidence" value="ECO:0007669"/>
    <property type="project" value="TreeGrafter"/>
</dbReference>
<organism evidence="12 13">
    <name type="scientific">Perca flavescens</name>
    <name type="common">American yellow perch</name>
    <name type="synonym">Morone flavescens</name>
    <dbReference type="NCBI Taxonomy" id="8167"/>
    <lineage>
        <taxon>Eukaryota</taxon>
        <taxon>Metazoa</taxon>
        <taxon>Chordata</taxon>
        <taxon>Craniata</taxon>
        <taxon>Vertebrata</taxon>
        <taxon>Euteleostomi</taxon>
        <taxon>Actinopterygii</taxon>
        <taxon>Neopterygii</taxon>
        <taxon>Teleostei</taxon>
        <taxon>Neoteleostei</taxon>
        <taxon>Acanthomorphata</taxon>
        <taxon>Eupercaria</taxon>
        <taxon>Perciformes</taxon>
        <taxon>Percoidei</taxon>
        <taxon>Percidae</taxon>
        <taxon>Percinae</taxon>
        <taxon>Perca</taxon>
    </lineage>
</organism>
<dbReference type="Pfam" id="PF20010">
    <property type="entry name" value="Collagen_trimer"/>
    <property type="match status" value="1"/>
</dbReference>
<name>A0A484C145_PERFV</name>
<feature type="active site" description="Proton donor" evidence="8">
    <location>
        <position position="1507"/>
    </location>
</feature>
<evidence type="ECO:0000256" key="1">
    <source>
        <dbReference type="ARBA" id="ARBA00004239"/>
    </source>
</evidence>
<comment type="subcellular location">
    <subcellularLocation>
        <location evidence="1">Secreted</location>
        <location evidence="1">Extracellular space</location>
    </subcellularLocation>
</comment>
<dbReference type="Gene3D" id="3.10.100.10">
    <property type="entry name" value="Mannose-Binding Protein A, subunit A"/>
    <property type="match status" value="1"/>
</dbReference>